<evidence type="ECO:0000259" key="2">
    <source>
        <dbReference type="Pfam" id="PF00079"/>
    </source>
</evidence>
<dbReference type="PANTHER" id="PTHR11461:SF211">
    <property type="entry name" value="GH10112P-RELATED"/>
    <property type="match status" value="1"/>
</dbReference>
<organism evidence="3 4">
    <name type="scientific">Trifolium pratense</name>
    <name type="common">Red clover</name>
    <dbReference type="NCBI Taxonomy" id="57577"/>
    <lineage>
        <taxon>Eukaryota</taxon>
        <taxon>Viridiplantae</taxon>
        <taxon>Streptophyta</taxon>
        <taxon>Embryophyta</taxon>
        <taxon>Tracheophyta</taxon>
        <taxon>Spermatophyta</taxon>
        <taxon>Magnoliopsida</taxon>
        <taxon>eudicotyledons</taxon>
        <taxon>Gunneridae</taxon>
        <taxon>Pentapetalae</taxon>
        <taxon>rosids</taxon>
        <taxon>fabids</taxon>
        <taxon>Fabales</taxon>
        <taxon>Fabaceae</taxon>
        <taxon>Papilionoideae</taxon>
        <taxon>50 kb inversion clade</taxon>
        <taxon>NPAAA clade</taxon>
        <taxon>Hologalegina</taxon>
        <taxon>IRL clade</taxon>
        <taxon>Trifolieae</taxon>
        <taxon>Trifolium</taxon>
    </lineage>
</organism>
<comment type="caution">
    <text evidence="3">The sequence shown here is derived from an EMBL/GenBank/DDBJ whole genome shotgun (WGS) entry which is preliminary data.</text>
</comment>
<dbReference type="AlphaFoldDB" id="A0A2K3JP15"/>
<dbReference type="Gene3D" id="3.30.497.10">
    <property type="entry name" value="Antithrombin, subunit I, domain 2"/>
    <property type="match status" value="1"/>
</dbReference>
<feature type="non-terminal residue" evidence="3">
    <location>
        <position position="139"/>
    </location>
</feature>
<dbReference type="InterPro" id="IPR023796">
    <property type="entry name" value="Serpin_dom"/>
</dbReference>
<reference evidence="3 4" key="2">
    <citation type="journal article" date="2017" name="Front. Plant Sci.">
        <title>Gene Classification and Mining of Molecular Markers Useful in Red Clover (Trifolium pratense) Breeding.</title>
        <authorList>
            <person name="Istvanek J."/>
            <person name="Dluhosova J."/>
            <person name="Dluhos P."/>
            <person name="Patkova L."/>
            <person name="Nedelnik J."/>
            <person name="Repkova J."/>
        </authorList>
    </citation>
    <scope>NUCLEOTIDE SEQUENCE [LARGE SCALE GENOMIC DNA]</scope>
    <source>
        <strain evidence="4">cv. Tatra</strain>
        <tissue evidence="3">Young leaves</tissue>
    </source>
</reference>
<dbReference type="Pfam" id="PF00079">
    <property type="entry name" value="Serpin"/>
    <property type="match status" value="1"/>
</dbReference>
<protein>
    <submittedName>
        <fullName evidence="3">Serpin-ZX-like protein</fullName>
    </submittedName>
</protein>
<dbReference type="PANTHER" id="PTHR11461">
    <property type="entry name" value="SERINE PROTEASE INHIBITOR, SERPIN"/>
    <property type="match status" value="1"/>
</dbReference>
<dbReference type="InterPro" id="IPR042178">
    <property type="entry name" value="Serpin_sf_1"/>
</dbReference>
<feature type="domain" description="Serpin" evidence="2">
    <location>
        <begin position="18"/>
        <end position="137"/>
    </location>
</feature>
<dbReference type="SUPFAM" id="SSF56574">
    <property type="entry name" value="Serpins"/>
    <property type="match status" value="1"/>
</dbReference>
<dbReference type="STRING" id="57577.A0A2K3JP15"/>
<accession>A0A2K3JP15</accession>
<gene>
    <name evidence="3" type="ORF">L195_g049404</name>
</gene>
<evidence type="ECO:0000313" key="3">
    <source>
        <dbReference type="EMBL" id="PNX55774.1"/>
    </source>
</evidence>
<dbReference type="GO" id="GO:0004867">
    <property type="term" value="F:serine-type endopeptidase inhibitor activity"/>
    <property type="evidence" value="ECO:0007669"/>
    <property type="project" value="InterPro"/>
</dbReference>
<comment type="similarity">
    <text evidence="1">Belongs to the serpin family.</text>
</comment>
<dbReference type="InterPro" id="IPR036186">
    <property type="entry name" value="Serpin_sf"/>
</dbReference>
<dbReference type="GO" id="GO:0005615">
    <property type="term" value="C:extracellular space"/>
    <property type="evidence" value="ECO:0007669"/>
    <property type="project" value="InterPro"/>
</dbReference>
<dbReference type="EMBL" id="ASHM01072752">
    <property type="protein sequence ID" value="PNX55774.1"/>
    <property type="molecule type" value="Genomic_DNA"/>
</dbReference>
<name>A0A2K3JP15_TRIPR</name>
<dbReference type="InterPro" id="IPR000215">
    <property type="entry name" value="Serpin_fam"/>
</dbReference>
<proteinExistence type="inferred from homology"/>
<dbReference type="Proteomes" id="UP000236291">
    <property type="component" value="Unassembled WGS sequence"/>
</dbReference>
<evidence type="ECO:0000256" key="1">
    <source>
        <dbReference type="ARBA" id="ARBA00009500"/>
    </source>
</evidence>
<reference evidence="3 4" key="1">
    <citation type="journal article" date="2014" name="Am. J. Bot.">
        <title>Genome assembly and annotation for red clover (Trifolium pratense; Fabaceae).</title>
        <authorList>
            <person name="Istvanek J."/>
            <person name="Jaros M."/>
            <person name="Krenek A."/>
            <person name="Repkova J."/>
        </authorList>
    </citation>
    <scope>NUCLEOTIDE SEQUENCE [LARGE SCALE GENOMIC DNA]</scope>
    <source>
        <strain evidence="4">cv. Tatra</strain>
        <tissue evidence="3">Young leaves</tissue>
    </source>
</reference>
<sequence length="139" mass="15442">MVLPDDDDNNGVVSVNNLTKVSLTIAKHLFSKQEHKENNVLFLPLSLQVVLGLIATGSEGPTRQQLLDFLQFESTDQIKSFVSHLHSVVLKDAFPSGGPRLPFVNGVWIDQSFSLRPSFKKIVSNDYKVTLSSVDFITK</sequence>
<evidence type="ECO:0000313" key="4">
    <source>
        <dbReference type="Proteomes" id="UP000236291"/>
    </source>
</evidence>